<comment type="similarity">
    <text evidence="1">Belongs to the carbon-nitrogen hydrolase superfamily. NIT1/NIT2 family.</text>
</comment>
<dbReference type="CDD" id="cd07197">
    <property type="entry name" value="nitrilase"/>
    <property type="match status" value="1"/>
</dbReference>
<evidence type="ECO:0000256" key="1">
    <source>
        <dbReference type="ARBA" id="ARBA00010613"/>
    </source>
</evidence>
<gene>
    <name evidence="5" type="ORF">JF922_02695</name>
</gene>
<dbReference type="AlphaFoldDB" id="A0A934JXZ1"/>
<dbReference type="InterPro" id="IPR050345">
    <property type="entry name" value="Aliph_Amidase/BUP"/>
</dbReference>
<feature type="region of interest" description="Disordered" evidence="3">
    <location>
        <begin position="1"/>
        <end position="22"/>
    </location>
</feature>
<dbReference type="Proteomes" id="UP000612893">
    <property type="component" value="Unassembled WGS sequence"/>
</dbReference>
<evidence type="ECO:0000313" key="6">
    <source>
        <dbReference type="Proteomes" id="UP000612893"/>
    </source>
</evidence>
<evidence type="ECO:0000259" key="4">
    <source>
        <dbReference type="PROSITE" id="PS50263"/>
    </source>
</evidence>
<dbReference type="PANTHER" id="PTHR43674:SF16">
    <property type="entry name" value="CARBON-NITROGEN FAMILY, PUTATIVE (AFU_ORTHOLOGUE AFUA_5G02350)-RELATED"/>
    <property type="match status" value="1"/>
</dbReference>
<protein>
    <submittedName>
        <fullName evidence="5">Carbon-nitrogen hydrolase family protein</fullName>
    </submittedName>
</protein>
<proteinExistence type="inferred from homology"/>
<dbReference type="EMBL" id="JAEKNR010000031">
    <property type="protein sequence ID" value="MBJ7596982.1"/>
    <property type="molecule type" value="Genomic_DNA"/>
</dbReference>
<dbReference type="PANTHER" id="PTHR43674">
    <property type="entry name" value="NITRILASE C965.09-RELATED"/>
    <property type="match status" value="1"/>
</dbReference>
<dbReference type="GO" id="GO:0016787">
    <property type="term" value="F:hydrolase activity"/>
    <property type="evidence" value="ECO:0007669"/>
    <property type="project" value="UniProtKB-KW"/>
</dbReference>
<dbReference type="PROSITE" id="PS01227">
    <property type="entry name" value="UPF0012"/>
    <property type="match status" value="1"/>
</dbReference>
<dbReference type="InterPro" id="IPR003010">
    <property type="entry name" value="C-N_Hydrolase"/>
</dbReference>
<organism evidence="5 6">
    <name type="scientific">Candidatus Nephthysia bennettiae</name>
    <dbReference type="NCBI Taxonomy" id="3127016"/>
    <lineage>
        <taxon>Bacteria</taxon>
        <taxon>Bacillati</taxon>
        <taxon>Candidatus Dormiibacterota</taxon>
        <taxon>Candidatus Dormibacteria</taxon>
        <taxon>Candidatus Dormibacterales</taxon>
        <taxon>Candidatus Dormibacteraceae</taxon>
        <taxon>Candidatus Nephthysia</taxon>
    </lineage>
</organism>
<dbReference type="Pfam" id="PF00795">
    <property type="entry name" value="CN_hydrolase"/>
    <property type="match status" value="1"/>
</dbReference>
<evidence type="ECO:0000256" key="2">
    <source>
        <dbReference type="ARBA" id="ARBA00022801"/>
    </source>
</evidence>
<dbReference type="InterPro" id="IPR001110">
    <property type="entry name" value="UPF0012_CS"/>
</dbReference>
<reference evidence="5" key="1">
    <citation type="submission" date="2020-10" db="EMBL/GenBank/DDBJ databases">
        <title>Ca. Dormibacterota MAGs.</title>
        <authorList>
            <person name="Montgomery K."/>
        </authorList>
    </citation>
    <scope>NUCLEOTIDE SEQUENCE [LARGE SCALE GENOMIC DNA]</scope>
    <source>
        <strain evidence="5">SC8812_S17_10</strain>
    </source>
</reference>
<dbReference type="SUPFAM" id="SSF56317">
    <property type="entry name" value="Carbon-nitrogen hydrolase"/>
    <property type="match status" value="1"/>
</dbReference>
<dbReference type="RefSeq" id="WP_338198852.1">
    <property type="nucleotide sequence ID" value="NZ_JAEKNR010000031.1"/>
</dbReference>
<dbReference type="Gene3D" id="3.60.110.10">
    <property type="entry name" value="Carbon-nitrogen hydrolase"/>
    <property type="match status" value="1"/>
</dbReference>
<keyword evidence="2 5" id="KW-0378">Hydrolase</keyword>
<sequence length="312" mass="34209">MREVIEHERTAGVAAEDRAEGARERSETIRVALVQSSSELGTETYDPRDANLDRAVESIQRAVGEGADLVVFGEMYLSGYRTDEWLHKWATVIEPPDRHVQELVRVAAEQGVHVIMGMGTFGAVMPGDVYNTALIVGPDGVVGAYRKTHVAAFPYSEGVSKERAFYSPGRDLPVFDTPLGRLGVHICYDMSFPEVARVQALKGADLLINVSASAGGFEEFWEHGLFIRAVENSTWYMVCSVVGMQRGDRLFGGSRVVDPSGRVVAAGKFDEEDLVIADLDLSLTRAARASSHSFSIRQPEIYRAISDPVPYP</sequence>
<name>A0A934JXZ1_9BACT</name>
<comment type="caution">
    <text evidence="5">The sequence shown here is derived from an EMBL/GenBank/DDBJ whole genome shotgun (WGS) entry which is preliminary data.</text>
</comment>
<dbReference type="InterPro" id="IPR036526">
    <property type="entry name" value="C-N_Hydrolase_sf"/>
</dbReference>
<accession>A0A934JXZ1</accession>
<evidence type="ECO:0000256" key="3">
    <source>
        <dbReference type="SAM" id="MobiDB-lite"/>
    </source>
</evidence>
<dbReference type="PROSITE" id="PS50263">
    <property type="entry name" value="CN_HYDROLASE"/>
    <property type="match status" value="1"/>
</dbReference>
<feature type="domain" description="CN hydrolase" evidence="4">
    <location>
        <begin position="29"/>
        <end position="281"/>
    </location>
</feature>
<evidence type="ECO:0000313" key="5">
    <source>
        <dbReference type="EMBL" id="MBJ7596982.1"/>
    </source>
</evidence>
<keyword evidence="6" id="KW-1185">Reference proteome</keyword>